<feature type="compositionally biased region" description="Low complexity" evidence="1">
    <location>
        <begin position="125"/>
        <end position="140"/>
    </location>
</feature>
<dbReference type="Proteomes" id="UP000244867">
    <property type="component" value="Unassembled WGS sequence"/>
</dbReference>
<evidence type="ECO:0000313" key="4">
    <source>
        <dbReference type="EMBL" id="PUA81764.1"/>
    </source>
</evidence>
<dbReference type="Pfam" id="PF10099">
    <property type="entry name" value="RskA_C"/>
    <property type="match status" value="1"/>
</dbReference>
<keyword evidence="5" id="KW-1185">Reference proteome</keyword>
<sequence>MTAPTDHPDLLALLRGELTNREILEASDHLDECEECRRELTPTITGHALITSSARTLAPESPRPVPVEQDRALPALPPLREMPPMARTRNRIAAGLAAAAVVAAAWTGGYVVADRPGERPPVAVPPTSDTPAPTPTGTTVSAVLTPVEGTAGGTVRMTEHGDTAEMTIETDHLRPARRGEFYYAWLLDPETNKMLPLGQVGPGGTASFEVTPALLAAYSAVDVSLESDDGDPGHSPRSVLRAVYA</sequence>
<evidence type="ECO:0000259" key="3">
    <source>
        <dbReference type="Pfam" id="PF10099"/>
    </source>
</evidence>
<dbReference type="GO" id="GO:0005886">
    <property type="term" value="C:plasma membrane"/>
    <property type="evidence" value="ECO:0007669"/>
    <property type="project" value="InterPro"/>
</dbReference>
<feature type="domain" description="Anti-sigma K factor RskA C-terminal" evidence="3">
    <location>
        <begin position="94"/>
        <end position="233"/>
    </location>
</feature>
<evidence type="ECO:0000313" key="5">
    <source>
        <dbReference type="Proteomes" id="UP000244867"/>
    </source>
</evidence>
<protein>
    <recommendedName>
        <fullName evidence="3">Anti-sigma K factor RskA C-terminal domain-containing protein</fullName>
    </recommendedName>
</protein>
<feature type="region of interest" description="Disordered" evidence="1">
    <location>
        <begin position="226"/>
        <end position="245"/>
    </location>
</feature>
<dbReference type="RefSeq" id="WP_108343646.1">
    <property type="nucleotide sequence ID" value="NZ_PYXZ01000002.1"/>
</dbReference>
<accession>A0A2R7YZL8</accession>
<gene>
    <name evidence="4" type="ORF">C7S10_06770</name>
</gene>
<evidence type="ECO:0000256" key="1">
    <source>
        <dbReference type="SAM" id="MobiDB-lite"/>
    </source>
</evidence>
<keyword evidence="2" id="KW-0472">Membrane</keyword>
<evidence type="ECO:0000256" key="2">
    <source>
        <dbReference type="SAM" id="Phobius"/>
    </source>
</evidence>
<reference evidence="4 5" key="1">
    <citation type="submission" date="2018-03" db="EMBL/GenBank/DDBJ databases">
        <authorList>
            <person name="Keele B.F."/>
        </authorList>
    </citation>
    <scope>NUCLEOTIDE SEQUENCE [LARGE SCALE GENOMIC DNA]</scope>
    <source>
        <strain evidence="4 5">IB-3</strain>
    </source>
</reference>
<feature type="region of interest" description="Disordered" evidence="1">
    <location>
        <begin position="117"/>
        <end position="140"/>
    </location>
</feature>
<keyword evidence="2" id="KW-1133">Transmembrane helix</keyword>
<name>A0A2R7YZL8_9ACTN</name>
<feature type="transmembrane region" description="Helical" evidence="2">
    <location>
        <begin position="92"/>
        <end position="113"/>
    </location>
</feature>
<dbReference type="AlphaFoldDB" id="A0A2R7YZL8"/>
<dbReference type="EMBL" id="PYXZ01000002">
    <property type="protein sequence ID" value="PUA81764.1"/>
    <property type="molecule type" value="Genomic_DNA"/>
</dbReference>
<keyword evidence="2" id="KW-0812">Transmembrane</keyword>
<proteinExistence type="predicted"/>
<organism evidence="4 5">
    <name type="scientific">Nocardioides currus</name>
    <dbReference type="NCBI Taxonomy" id="2133958"/>
    <lineage>
        <taxon>Bacteria</taxon>
        <taxon>Bacillati</taxon>
        <taxon>Actinomycetota</taxon>
        <taxon>Actinomycetes</taxon>
        <taxon>Propionibacteriales</taxon>
        <taxon>Nocardioidaceae</taxon>
        <taxon>Nocardioides</taxon>
    </lineage>
</organism>
<dbReference type="OrthoDB" id="4328740at2"/>
<dbReference type="InterPro" id="IPR018764">
    <property type="entry name" value="RskA_C"/>
</dbReference>
<comment type="caution">
    <text evidence="4">The sequence shown here is derived from an EMBL/GenBank/DDBJ whole genome shotgun (WGS) entry which is preliminary data.</text>
</comment>